<keyword evidence="1" id="KW-1133">Transmembrane helix</keyword>
<evidence type="ECO:0000313" key="2">
    <source>
        <dbReference type="EMBL" id="AWB48096.1"/>
    </source>
</evidence>
<dbReference type="Proteomes" id="UP000244496">
    <property type="component" value="Chromosome"/>
</dbReference>
<keyword evidence="1" id="KW-0812">Transmembrane</keyword>
<sequence>MASPQDMTLARQARMIALVLVGTVVLWMGAQFLGGKMGWDVRYVFLFDLAAMAAFFWTLVVTYRLWRKRRNN</sequence>
<evidence type="ECO:0008006" key="4">
    <source>
        <dbReference type="Google" id="ProtNLM"/>
    </source>
</evidence>
<dbReference type="AlphaFoldDB" id="A0A2S0UJW4"/>
<dbReference type="KEGG" id="geh:HYN69_05810"/>
<name>A0A2S0UJW4_9RHOB</name>
<feature type="transmembrane region" description="Helical" evidence="1">
    <location>
        <begin position="12"/>
        <end position="33"/>
    </location>
</feature>
<keyword evidence="3" id="KW-1185">Reference proteome</keyword>
<keyword evidence="1" id="KW-0472">Membrane</keyword>
<feature type="transmembrane region" description="Helical" evidence="1">
    <location>
        <begin position="45"/>
        <end position="66"/>
    </location>
</feature>
<dbReference type="InterPro" id="IPR020308">
    <property type="entry name" value="Uncharacterised_Ynq1"/>
</dbReference>
<evidence type="ECO:0000256" key="1">
    <source>
        <dbReference type="SAM" id="Phobius"/>
    </source>
</evidence>
<dbReference type="OrthoDB" id="7658896at2"/>
<evidence type="ECO:0000313" key="3">
    <source>
        <dbReference type="Proteomes" id="UP000244496"/>
    </source>
</evidence>
<organism evidence="2 3">
    <name type="scientific">Paragemmobacter aquarius</name>
    <dbReference type="NCBI Taxonomy" id="2169400"/>
    <lineage>
        <taxon>Bacteria</taxon>
        <taxon>Pseudomonadati</taxon>
        <taxon>Pseudomonadota</taxon>
        <taxon>Alphaproteobacteria</taxon>
        <taxon>Rhodobacterales</taxon>
        <taxon>Paracoccaceae</taxon>
        <taxon>Paragemmobacter</taxon>
    </lineage>
</organism>
<gene>
    <name evidence="2" type="ORF">HYN69_05810</name>
</gene>
<reference evidence="2 3" key="1">
    <citation type="submission" date="2018-04" db="EMBL/GenBank/DDBJ databases">
        <title>Genome sequencing of Gemmobacter.</title>
        <authorList>
            <person name="Yi H."/>
            <person name="Baek M.-G."/>
        </authorList>
    </citation>
    <scope>NUCLEOTIDE SEQUENCE [LARGE SCALE GENOMIC DNA]</scope>
    <source>
        <strain evidence="2 3">HYN0069</strain>
    </source>
</reference>
<dbReference type="RefSeq" id="WP_108434919.1">
    <property type="nucleotide sequence ID" value="NZ_CP028918.1"/>
</dbReference>
<proteinExistence type="predicted"/>
<dbReference type="Pfam" id="PF17272">
    <property type="entry name" value="DUF5337"/>
    <property type="match status" value="1"/>
</dbReference>
<dbReference type="EMBL" id="CP028918">
    <property type="protein sequence ID" value="AWB48096.1"/>
    <property type="molecule type" value="Genomic_DNA"/>
</dbReference>
<protein>
    <recommendedName>
        <fullName evidence="4">DUF5337 domain-containing protein</fullName>
    </recommendedName>
</protein>
<accession>A0A2S0UJW4</accession>